<evidence type="ECO:0000313" key="2">
    <source>
        <dbReference type="EMBL" id="GAA4770048.1"/>
    </source>
</evidence>
<dbReference type="EMBL" id="BAABKO010000002">
    <property type="protein sequence ID" value="GAA4770048.1"/>
    <property type="molecule type" value="Genomic_DNA"/>
</dbReference>
<evidence type="ECO:0000256" key="1">
    <source>
        <dbReference type="SAM" id="SignalP"/>
    </source>
</evidence>
<dbReference type="PROSITE" id="PS51257">
    <property type="entry name" value="PROKAR_LIPOPROTEIN"/>
    <property type="match status" value="1"/>
</dbReference>
<accession>A0ABP8ZZ81</accession>
<evidence type="ECO:0000313" key="3">
    <source>
        <dbReference type="Proteomes" id="UP001501645"/>
    </source>
</evidence>
<name>A0ABP8ZZ81_9MICO</name>
<keyword evidence="1" id="KW-0732">Signal</keyword>
<evidence type="ECO:0008006" key="4">
    <source>
        <dbReference type="Google" id="ProtNLM"/>
    </source>
</evidence>
<sequence length="371" mass="39034">MSKRLTVYLAGLTLVACATLTPSIAFGSTDAADEVTADDAISAIRNVASGTDEQIANPGDVEIGAANVTVESDLGTVATVPLLEVAPIEIETAELVDETGDIVQAAQSVTVSLPTTATGDSPEIGTDGSVTFPSASAAATTVIPAGDGSVQFLTTIANSSAAERYVYDFGLPEGARLTVNEANGAVMGLDRDGGLIFVIAPAWALDADSNPVPTHYEVDDHTVTQVVEHRASDTASYPIVADPWMGMDLIANYKWVGPTSAGNWKISVAVTATMGWVTSDVANYNGWPELVTKVTRTSAFHLARLNSARATYSQQWMCHAIGKAAIGIGTWLGVDGSPTWDLESWRPVLGQIDGRSTWQIAETMVQKRCNW</sequence>
<proteinExistence type="predicted"/>
<dbReference type="Proteomes" id="UP001501645">
    <property type="component" value="Unassembled WGS sequence"/>
</dbReference>
<gene>
    <name evidence="2" type="ORF">GCM10023351_12210</name>
</gene>
<feature type="signal peptide" evidence="1">
    <location>
        <begin position="1"/>
        <end position="27"/>
    </location>
</feature>
<dbReference type="RefSeq" id="WP_345437107.1">
    <property type="nucleotide sequence ID" value="NZ_BAABKO010000002.1"/>
</dbReference>
<organism evidence="2 3">
    <name type="scientific">Microbacterium gilvum</name>
    <dbReference type="NCBI Taxonomy" id="1336204"/>
    <lineage>
        <taxon>Bacteria</taxon>
        <taxon>Bacillati</taxon>
        <taxon>Actinomycetota</taxon>
        <taxon>Actinomycetes</taxon>
        <taxon>Micrococcales</taxon>
        <taxon>Microbacteriaceae</taxon>
        <taxon>Microbacterium</taxon>
    </lineage>
</organism>
<comment type="caution">
    <text evidence="2">The sequence shown here is derived from an EMBL/GenBank/DDBJ whole genome shotgun (WGS) entry which is preliminary data.</text>
</comment>
<reference evidence="3" key="1">
    <citation type="journal article" date="2019" name="Int. J. Syst. Evol. Microbiol.">
        <title>The Global Catalogue of Microorganisms (GCM) 10K type strain sequencing project: providing services to taxonomists for standard genome sequencing and annotation.</title>
        <authorList>
            <consortium name="The Broad Institute Genomics Platform"/>
            <consortium name="The Broad Institute Genome Sequencing Center for Infectious Disease"/>
            <person name="Wu L."/>
            <person name="Ma J."/>
        </authorList>
    </citation>
    <scope>NUCLEOTIDE SEQUENCE [LARGE SCALE GENOMIC DNA]</scope>
    <source>
        <strain evidence="3">JCM 18537</strain>
    </source>
</reference>
<keyword evidence="3" id="KW-1185">Reference proteome</keyword>
<feature type="chain" id="PRO_5046967307" description="DUF2599 domain-containing protein" evidence="1">
    <location>
        <begin position="28"/>
        <end position="371"/>
    </location>
</feature>
<protein>
    <recommendedName>
        <fullName evidence="4">DUF2599 domain-containing protein</fullName>
    </recommendedName>
</protein>